<proteinExistence type="predicted"/>
<reference evidence="3" key="1">
    <citation type="submission" date="2018-09" db="EMBL/GenBank/DDBJ databases">
        <authorList>
            <person name="Zhu H."/>
        </authorList>
    </citation>
    <scope>NUCLEOTIDE SEQUENCE [LARGE SCALE GENOMIC DNA]</scope>
    <source>
        <strain evidence="3">K2W31S-8</strain>
    </source>
</reference>
<name>A0A385Z4E5_9PSED</name>
<gene>
    <name evidence="2" type="ORF">D3880_11470</name>
</gene>
<dbReference type="Proteomes" id="UP000265560">
    <property type="component" value="Chromosome"/>
</dbReference>
<protein>
    <recommendedName>
        <fullName evidence="4">RapA2 cadherin-like domain-containing protein</fullName>
    </recommendedName>
</protein>
<evidence type="ECO:0000313" key="2">
    <source>
        <dbReference type="EMBL" id="AYC32957.1"/>
    </source>
</evidence>
<evidence type="ECO:0000313" key="3">
    <source>
        <dbReference type="Proteomes" id="UP000265560"/>
    </source>
</evidence>
<dbReference type="KEGG" id="pcav:D3880_11470"/>
<dbReference type="AlphaFoldDB" id="A0A385Z4E5"/>
<sequence length="761" mass="77978">MYKWPGILAIALGLGVGSAGTAQAQLAAVDPGPYTVATGGYPLWYQDLPDGATSPDSLKLELCLSKTLSSRAPGSYMCTLLPNPGVFDDTLPIAFPANFPDESFWMLAETTIADPGNGISLDVYVAGVEAAFAGGNPLPGDQQSFARIRIRASVPVAGHYKVIHPYGVDEFDVTTPGGRAINMTRDIGIGAPGIFTGALAGNIGPFLRHADIAGNPLPFYQEPNPETGVLESFVGDPNLSEPVTGSPFGTNFVRIEGPNGRVAQTNVFSLSGKLLSSQVGTKLEVDRASYSRDAERTWISVFGTSDVGASLCFRETLDLAGDPPSPCQFEMTADGVGKFFGQDIAPTSLPPFVIVSATNDSASTAPSSQTKTLTDIVNISTARYSWDSKTLTIEAKSSDEVEIPVLAAEGFGQLSQVGGTTQRLIAGDVAQPPAKVTVKSAKGGTDSEMVTVVGSPPPVPANLPPVAQGDLASTTAGVPVTLNVLANDSDPDGNLPLTLDLANLTQPAAGTGSVAANGTTSLIYTPPLASEVTAPLTATFTYQTKDALGGLSAPATVTVAVAPNQAPIAVNDTGNTTAGVPLTLDVLVNDSDPDGNVPLAVDAASLSAIPAAQGSLSTDGSTVTYTPPATVATTFSVSFTYRALDTVGGLSTPPATVTVTVAPSPVIADTVTITTATLRAKTNSRFEWQVSGTTSRPAGNTMRIEVTTTNGLALLGNAVPAANGRWSLKVNNNGAIVPSATPSARVTSTFGTVRTAPVTNR</sequence>
<evidence type="ECO:0000256" key="1">
    <source>
        <dbReference type="SAM" id="SignalP"/>
    </source>
</evidence>
<keyword evidence="1" id="KW-0732">Signal</keyword>
<accession>A0A385Z4E5</accession>
<evidence type="ECO:0008006" key="4">
    <source>
        <dbReference type="Google" id="ProtNLM"/>
    </source>
</evidence>
<dbReference type="RefSeq" id="WP_119893576.1">
    <property type="nucleotide sequence ID" value="NZ_CP032419.1"/>
</dbReference>
<dbReference type="OrthoDB" id="7006393at2"/>
<dbReference type="EMBL" id="CP032419">
    <property type="protein sequence ID" value="AYC32957.1"/>
    <property type="molecule type" value="Genomic_DNA"/>
</dbReference>
<keyword evidence="3" id="KW-1185">Reference proteome</keyword>
<organism evidence="2 3">
    <name type="scientific">Pseudomonas cavernae</name>
    <dbReference type="NCBI Taxonomy" id="2320867"/>
    <lineage>
        <taxon>Bacteria</taxon>
        <taxon>Pseudomonadati</taxon>
        <taxon>Pseudomonadota</taxon>
        <taxon>Gammaproteobacteria</taxon>
        <taxon>Pseudomonadales</taxon>
        <taxon>Pseudomonadaceae</taxon>
        <taxon>Pseudomonas</taxon>
    </lineage>
</organism>
<dbReference type="Pfam" id="PF17963">
    <property type="entry name" value="Big_9"/>
    <property type="match status" value="2"/>
</dbReference>
<feature type="signal peptide" evidence="1">
    <location>
        <begin position="1"/>
        <end position="24"/>
    </location>
</feature>
<feature type="chain" id="PRO_5017273982" description="RapA2 cadherin-like domain-containing protein" evidence="1">
    <location>
        <begin position="25"/>
        <end position="761"/>
    </location>
</feature>